<protein>
    <submittedName>
        <fullName evidence="1">Uncharacterized protein</fullName>
    </submittedName>
</protein>
<accession>A0A369QIK0</accession>
<organism evidence="1 2">
    <name type="scientific">Adhaeribacter pallidiroseus</name>
    <dbReference type="NCBI Taxonomy" id="2072847"/>
    <lineage>
        <taxon>Bacteria</taxon>
        <taxon>Pseudomonadati</taxon>
        <taxon>Bacteroidota</taxon>
        <taxon>Cytophagia</taxon>
        <taxon>Cytophagales</taxon>
        <taxon>Hymenobacteraceae</taxon>
        <taxon>Adhaeribacter</taxon>
    </lineage>
</organism>
<gene>
    <name evidence="1" type="ORF">AHMF7616_00709</name>
</gene>
<evidence type="ECO:0000313" key="1">
    <source>
        <dbReference type="EMBL" id="RDC62118.1"/>
    </source>
</evidence>
<evidence type="ECO:0000313" key="2">
    <source>
        <dbReference type="Proteomes" id="UP000253919"/>
    </source>
</evidence>
<comment type="caution">
    <text evidence="1">The sequence shown here is derived from an EMBL/GenBank/DDBJ whole genome shotgun (WGS) entry which is preliminary data.</text>
</comment>
<sequence length="56" mass="6580">MKDYSVLKEEEYEAVSRGLNILANAFMNRQQAPEPYDPKELNQISQEVLQFLKHLL</sequence>
<dbReference type="EMBL" id="QASA01000001">
    <property type="protein sequence ID" value="RDC62118.1"/>
    <property type="molecule type" value="Genomic_DNA"/>
</dbReference>
<proteinExistence type="predicted"/>
<dbReference type="AlphaFoldDB" id="A0A369QIK0"/>
<dbReference type="RefSeq" id="WP_158546089.1">
    <property type="nucleotide sequence ID" value="NZ_QASA01000001.1"/>
</dbReference>
<reference evidence="1 2" key="1">
    <citation type="submission" date="2018-04" db="EMBL/GenBank/DDBJ databases">
        <title>Adhaeribacter sp. HMF7616 genome sequencing and assembly.</title>
        <authorList>
            <person name="Kang H."/>
            <person name="Kang J."/>
            <person name="Cha I."/>
            <person name="Kim H."/>
            <person name="Joh K."/>
        </authorList>
    </citation>
    <scope>NUCLEOTIDE SEQUENCE [LARGE SCALE GENOMIC DNA]</scope>
    <source>
        <strain evidence="1 2">HMF7616</strain>
    </source>
</reference>
<name>A0A369QIK0_9BACT</name>
<keyword evidence="2" id="KW-1185">Reference proteome</keyword>
<dbReference type="Proteomes" id="UP000253919">
    <property type="component" value="Unassembled WGS sequence"/>
</dbReference>